<feature type="region of interest" description="Disordered" evidence="1">
    <location>
        <begin position="26"/>
        <end position="76"/>
    </location>
</feature>
<evidence type="ECO:0000313" key="2">
    <source>
        <dbReference type="EMBL" id="KAJ1143946.1"/>
    </source>
</evidence>
<gene>
    <name evidence="2" type="ORF">NDU88_010248</name>
</gene>
<protein>
    <submittedName>
        <fullName evidence="2">Uncharacterized protein</fullName>
    </submittedName>
</protein>
<sequence length="76" mass="7990">MAREQTRSSELYRPGPSKGFVALSFAAPRPPGQLRGIERLRTPRGRAGSPSEESYGSVGPCGMGSAGDWRLGARGG</sequence>
<name>A0AAV7QTW2_PLEWA</name>
<proteinExistence type="predicted"/>
<dbReference type="AlphaFoldDB" id="A0AAV7QTW2"/>
<evidence type="ECO:0000256" key="1">
    <source>
        <dbReference type="SAM" id="MobiDB-lite"/>
    </source>
</evidence>
<organism evidence="2 3">
    <name type="scientific">Pleurodeles waltl</name>
    <name type="common">Iberian ribbed newt</name>
    <dbReference type="NCBI Taxonomy" id="8319"/>
    <lineage>
        <taxon>Eukaryota</taxon>
        <taxon>Metazoa</taxon>
        <taxon>Chordata</taxon>
        <taxon>Craniata</taxon>
        <taxon>Vertebrata</taxon>
        <taxon>Euteleostomi</taxon>
        <taxon>Amphibia</taxon>
        <taxon>Batrachia</taxon>
        <taxon>Caudata</taxon>
        <taxon>Salamandroidea</taxon>
        <taxon>Salamandridae</taxon>
        <taxon>Pleurodelinae</taxon>
        <taxon>Pleurodeles</taxon>
    </lineage>
</organism>
<evidence type="ECO:0000313" key="3">
    <source>
        <dbReference type="Proteomes" id="UP001066276"/>
    </source>
</evidence>
<keyword evidence="3" id="KW-1185">Reference proteome</keyword>
<dbReference type="EMBL" id="JANPWB010000010">
    <property type="protein sequence ID" value="KAJ1143946.1"/>
    <property type="molecule type" value="Genomic_DNA"/>
</dbReference>
<dbReference type="Proteomes" id="UP001066276">
    <property type="component" value="Chromosome 6"/>
</dbReference>
<reference evidence="2" key="1">
    <citation type="journal article" date="2022" name="bioRxiv">
        <title>Sequencing and chromosome-scale assembly of the giantPleurodeles waltlgenome.</title>
        <authorList>
            <person name="Brown T."/>
            <person name="Elewa A."/>
            <person name="Iarovenko S."/>
            <person name="Subramanian E."/>
            <person name="Araus A.J."/>
            <person name="Petzold A."/>
            <person name="Susuki M."/>
            <person name="Suzuki K.-i.T."/>
            <person name="Hayashi T."/>
            <person name="Toyoda A."/>
            <person name="Oliveira C."/>
            <person name="Osipova E."/>
            <person name="Leigh N.D."/>
            <person name="Simon A."/>
            <person name="Yun M.H."/>
        </authorList>
    </citation>
    <scope>NUCLEOTIDE SEQUENCE</scope>
    <source>
        <strain evidence="2">20211129_DDA</strain>
        <tissue evidence="2">Liver</tissue>
    </source>
</reference>
<accession>A0AAV7QTW2</accession>
<comment type="caution">
    <text evidence="2">The sequence shown here is derived from an EMBL/GenBank/DDBJ whole genome shotgun (WGS) entry which is preliminary data.</text>
</comment>